<protein>
    <recommendedName>
        <fullName evidence="4">Pseudouridine synthase RsuA/RluA-like domain-containing protein</fullName>
    </recommendedName>
</protein>
<dbReference type="AlphaFoldDB" id="A0A250WY64"/>
<organism evidence="5 6">
    <name type="scientific">Chlamydomonas eustigma</name>
    <dbReference type="NCBI Taxonomy" id="1157962"/>
    <lineage>
        <taxon>Eukaryota</taxon>
        <taxon>Viridiplantae</taxon>
        <taxon>Chlorophyta</taxon>
        <taxon>core chlorophytes</taxon>
        <taxon>Chlorophyceae</taxon>
        <taxon>CS clade</taxon>
        <taxon>Chlamydomonadales</taxon>
        <taxon>Chlamydomonadaceae</taxon>
        <taxon>Chlamydomonas</taxon>
    </lineage>
</organism>
<dbReference type="GO" id="GO:0000455">
    <property type="term" value="P:enzyme-directed rRNA pseudouridine synthesis"/>
    <property type="evidence" value="ECO:0007669"/>
    <property type="project" value="TreeGrafter"/>
</dbReference>
<comment type="similarity">
    <text evidence="2">Belongs to the pseudouridine synthase RluA family.</text>
</comment>
<dbReference type="SUPFAM" id="SSF55120">
    <property type="entry name" value="Pseudouridine synthase"/>
    <property type="match status" value="1"/>
</dbReference>
<dbReference type="PANTHER" id="PTHR21600">
    <property type="entry name" value="MITOCHONDRIAL RNA PSEUDOURIDINE SYNTHASE"/>
    <property type="match status" value="1"/>
</dbReference>
<sequence length="579" mass="64161">MKISIDPCLLLWRRFLHQQQPGPLERFKELFFTHKVPGSALRPISSRFEYGRADTSKESITTNLNTALSDSVKKLLLSNAMTPPVRLMAGLQPPSALSLLRRRGPDNVHPGLLFKLFRKGAIRVFRPSTGKVSKISRHYVMQAGERVLYPPELDDNLRGSQLEGQMGHYVIGDNNGSKQASLPPAETGSAAMTVIVNAQLGQQLGPYPSAGPTLKKPEVKPKKTLLVVHKSHQPEAAVSMAPRLTTQEQVSARISAQSLSGRSTHEDGDNAWTRKGLNRDPGVIPLESQIGFKNPREWILKHNDDILFINKPAGVSMQGPHKDSIEALFHGPLKLHKNDDLKLVHRLDTCVSGVVMVARNADSAAQLAACFRNRTRKALQLLEDQYLIQQQGASLPDQPSTSASTLKDSHSSLSLSVERIYWALVQGKLMPGSKGTITLSVADSLDRGSGRKQALTSYRVLAQKNGFSWVELVPSTGRRHQLRYHCYKGLKAPIIGDNAYGFRGKLPVSKDDRGGDVLTTDRPPHDAERMHSYKEQPVMLHSREMILRLPDQRPLRVIAPLPQHFVNVIHSIGFNLPTE</sequence>
<dbReference type="Proteomes" id="UP000232323">
    <property type="component" value="Unassembled WGS sequence"/>
</dbReference>
<dbReference type="Pfam" id="PF00849">
    <property type="entry name" value="PseudoU_synth_2"/>
    <property type="match status" value="1"/>
</dbReference>
<dbReference type="InterPro" id="IPR006145">
    <property type="entry name" value="PsdUridine_synth_RsuA/RluA"/>
</dbReference>
<accession>A0A250WY64</accession>
<dbReference type="PANTHER" id="PTHR21600:SF87">
    <property type="entry name" value="RNA PSEUDOURIDYLATE SYNTHASE DOMAIN-CONTAINING PROTEIN 1"/>
    <property type="match status" value="1"/>
</dbReference>
<dbReference type="GO" id="GO:0009982">
    <property type="term" value="F:pseudouridine synthase activity"/>
    <property type="evidence" value="ECO:0007669"/>
    <property type="project" value="InterPro"/>
</dbReference>
<feature type="domain" description="Pseudouridine synthase RsuA/RluA-like" evidence="4">
    <location>
        <begin position="306"/>
        <end position="486"/>
    </location>
</feature>
<dbReference type="InterPro" id="IPR020103">
    <property type="entry name" value="PsdUridine_synth_cat_dom_sf"/>
</dbReference>
<evidence type="ECO:0000313" key="6">
    <source>
        <dbReference type="Proteomes" id="UP000232323"/>
    </source>
</evidence>
<dbReference type="OrthoDB" id="428658at2759"/>
<evidence type="ECO:0000259" key="4">
    <source>
        <dbReference type="Pfam" id="PF00849"/>
    </source>
</evidence>
<name>A0A250WY64_9CHLO</name>
<dbReference type="EMBL" id="BEGY01000012">
    <property type="protein sequence ID" value="GAX75542.1"/>
    <property type="molecule type" value="Genomic_DNA"/>
</dbReference>
<evidence type="ECO:0000256" key="3">
    <source>
        <dbReference type="SAM" id="MobiDB-lite"/>
    </source>
</evidence>
<evidence type="ECO:0000256" key="1">
    <source>
        <dbReference type="ARBA" id="ARBA00000073"/>
    </source>
</evidence>
<comment type="catalytic activity">
    <reaction evidence="1">
        <text>a uridine in RNA = a pseudouridine in RNA</text>
        <dbReference type="Rhea" id="RHEA:48348"/>
        <dbReference type="Rhea" id="RHEA-COMP:12068"/>
        <dbReference type="Rhea" id="RHEA-COMP:12069"/>
        <dbReference type="ChEBI" id="CHEBI:65314"/>
        <dbReference type="ChEBI" id="CHEBI:65315"/>
    </reaction>
</comment>
<dbReference type="PROSITE" id="PS01129">
    <property type="entry name" value="PSI_RLU"/>
    <property type="match status" value="1"/>
</dbReference>
<dbReference type="InterPro" id="IPR006224">
    <property type="entry name" value="PsdUridine_synth_RluA-like_CS"/>
</dbReference>
<evidence type="ECO:0000313" key="5">
    <source>
        <dbReference type="EMBL" id="GAX75542.1"/>
    </source>
</evidence>
<keyword evidence="6" id="KW-1185">Reference proteome</keyword>
<dbReference type="GO" id="GO:0003723">
    <property type="term" value="F:RNA binding"/>
    <property type="evidence" value="ECO:0007669"/>
    <property type="project" value="InterPro"/>
</dbReference>
<dbReference type="InterPro" id="IPR050188">
    <property type="entry name" value="RluA_PseudoU_synthase"/>
</dbReference>
<dbReference type="STRING" id="1157962.A0A250WY64"/>
<dbReference type="Gene3D" id="3.30.2350.10">
    <property type="entry name" value="Pseudouridine synthase"/>
    <property type="match status" value="1"/>
</dbReference>
<reference evidence="5 6" key="1">
    <citation type="submission" date="2017-08" db="EMBL/GenBank/DDBJ databases">
        <title>Acidophilic green algal genome provides insights into adaptation to an acidic environment.</title>
        <authorList>
            <person name="Hirooka S."/>
            <person name="Hirose Y."/>
            <person name="Kanesaki Y."/>
            <person name="Higuchi S."/>
            <person name="Fujiwara T."/>
            <person name="Onuma R."/>
            <person name="Era A."/>
            <person name="Ohbayashi R."/>
            <person name="Uzuka A."/>
            <person name="Nozaki H."/>
            <person name="Yoshikawa H."/>
            <person name="Miyagishima S.Y."/>
        </authorList>
    </citation>
    <scope>NUCLEOTIDE SEQUENCE [LARGE SCALE GENOMIC DNA]</scope>
    <source>
        <strain evidence="5 6">NIES-2499</strain>
    </source>
</reference>
<proteinExistence type="inferred from homology"/>
<feature type="region of interest" description="Disordered" evidence="3">
    <location>
        <begin position="255"/>
        <end position="276"/>
    </location>
</feature>
<gene>
    <name evidence="5" type="ORF">CEUSTIGMA_g2985.t1</name>
</gene>
<dbReference type="CDD" id="cd02869">
    <property type="entry name" value="PseudoU_synth_RluA_like"/>
    <property type="match status" value="1"/>
</dbReference>
<evidence type="ECO:0000256" key="2">
    <source>
        <dbReference type="ARBA" id="ARBA00010876"/>
    </source>
</evidence>
<comment type="caution">
    <text evidence="5">The sequence shown here is derived from an EMBL/GenBank/DDBJ whole genome shotgun (WGS) entry which is preliminary data.</text>
</comment>